<keyword evidence="3" id="KW-1185">Reference proteome</keyword>
<dbReference type="Proteomes" id="UP001353858">
    <property type="component" value="Unassembled WGS sequence"/>
</dbReference>
<proteinExistence type="predicted"/>
<feature type="compositionally biased region" description="Polar residues" evidence="1">
    <location>
        <begin position="1"/>
        <end position="10"/>
    </location>
</feature>
<feature type="region of interest" description="Disordered" evidence="1">
    <location>
        <begin position="1"/>
        <end position="22"/>
    </location>
</feature>
<comment type="caution">
    <text evidence="2">The sequence shown here is derived from an EMBL/GenBank/DDBJ whole genome shotgun (WGS) entry which is preliminary data.</text>
</comment>
<dbReference type="EMBL" id="JARPUR010000001">
    <property type="protein sequence ID" value="KAK4884282.1"/>
    <property type="molecule type" value="Genomic_DNA"/>
</dbReference>
<feature type="compositionally biased region" description="Basic and acidic residues" evidence="1">
    <location>
        <begin position="11"/>
        <end position="20"/>
    </location>
</feature>
<evidence type="ECO:0000256" key="1">
    <source>
        <dbReference type="SAM" id="MobiDB-lite"/>
    </source>
</evidence>
<organism evidence="2 3">
    <name type="scientific">Aquatica leii</name>
    <dbReference type="NCBI Taxonomy" id="1421715"/>
    <lineage>
        <taxon>Eukaryota</taxon>
        <taxon>Metazoa</taxon>
        <taxon>Ecdysozoa</taxon>
        <taxon>Arthropoda</taxon>
        <taxon>Hexapoda</taxon>
        <taxon>Insecta</taxon>
        <taxon>Pterygota</taxon>
        <taxon>Neoptera</taxon>
        <taxon>Endopterygota</taxon>
        <taxon>Coleoptera</taxon>
        <taxon>Polyphaga</taxon>
        <taxon>Elateriformia</taxon>
        <taxon>Elateroidea</taxon>
        <taxon>Lampyridae</taxon>
        <taxon>Luciolinae</taxon>
        <taxon>Aquatica</taxon>
    </lineage>
</organism>
<evidence type="ECO:0000313" key="2">
    <source>
        <dbReference type="EMBL" id="KAK4884282.1"/>
    </source>
</evidence>
<gene>
    <name evidence="2" type="ORF">RN001_000553</name>
</gene>
<dbReference type="AlphaFoldDB" id="A0AAN7SJ70"/>
<evidence type="ECO:0000313" key="3">
    <source>
        <dbReference type="Proteomes" id="UP001353858"/>
    </source>
</evidence>
<accession>A0AAN7SJ70</accession>
<sequence>MAFKENISNSKPEDNRREGLNLDAKTTKRTTAFQHNVQENDRLHQIQQQHKVQQRFTFSINGATHLVELL</sequence>
<name>A0AAN7SJ70_9COLE</name>
<reference evidence="3" key="1">
    <citation type="submission" date="2023-01" db="EMBL/GenBank/DDBJ databases">
        <title>Key to firefly adult light organ development and bioluminescence: homeobox transcription factors regulate luciferase expression and transportation to peroxisome.</title>
        <authorList>
            <person name="Fu X."/>
        </authorList>
    </citation>
    <scope>NUCLEOTIDE SEQUENCE [LARGE SCALE GENOMIC DNA]</scope>
</reference>
<protein>
    <submittedName>
        <fullName evidence="2">Uncharacterized protein</fullName>
    </submittedName>
</protein>